<proteinExistence type="predicted"/>
<sequence>MISLAPGKRVNLASRSVRMRLGFDGLAALFDRCSRTSLMLATSSYSAAEAATTSRRCTGLALGCACLPTDWSGAGSFGHRLSTAAWWSRRRSQRWSSRRWTGGEQLLRRHPDYGAVVRRNRGNPGIWLGANGCIWLRVHVATRPTSPNDPDALKVFIADMQAKLAASEQALAMEREAHEAIRKQVEAAQNPVKVTTWDLKSSRYSLRGCGR</sequence>
<accession>A0A840YRC9</accession>
<organism evidence="1 2">
    <name type="scientific">Sphingomonas xinjiangensis</name>
    <dbReference type="NCBI Taxonomy" id="643568"/>
    <lineage>
        <taxon>Bacteria</taxon>
        <taxon>Pseudomonadati</taxon>
        <taxon>Pseudomonadota</taxon>
        <taxon>Alphaproteobacteria</taxon>
        <taxon>Sphingomonadales</taxon>
        <taxon>Sphingomonadaceae</taxon>
        <taxon>Sphingomonas</taxon>
    </lineage>
</organism>
<evidence type="ECO:0000313" key="1">
    <source>
        <dbReference type="EMBL" id="MBB5712171.1"/>
    </source>
</evidence>
<dbReference type="RefSeq" id="WP_246352472.1">
    <property type="nucleotide sequence ID" value="NZ_JACIJF010000013.1"/>
</dbReference>
<protein>
    <submittedName>
        <fullName evidence="1">Uncharacterized protein</fullName>
    </submittedName>
</protein>
<gene>
    <name evidence="1" type="ORF">FHT02_003428</name>
</gene>
<evidence type="ECO:0000313" key="2">
    <source>
        <dbReference type="Proteomes" id="UP000527143"/>
    </source>
</evidence>
<dbReference type="Proteomes" id="UP000527143">
    <property type="component" value="Unassembled WGS sequence"/>
</dbReference>
<reference evidence="1 2" key="1">
    <citation type="submission" date="2020-08" db="EMBL/GenBank/DDBJ databases">
        <title>Genomic Encyclopedia of Type Strains, Phase IV (KMG-IV): sequencing the most valuable type-strain genomes for metagenomic binning, comparative biology and taxonomic classification.</title>
        <authorList>
            <person name="Goeker M."/>
        </authorList>
    </citation>
    <scope>NUCLEOTIDE SEQUENCE [LARGE SCALE GENOMIC DNA]</scope>
    <source>
        <strain evidence="1 2">DSM 26736</strain>
    </source>
</reference>
<dbReference type="AlphaFoldDB" id="A0A840YRC9"/>
<dbReference type="EMBL" id="JACIJF010000013">
    <property type="protein sequence ID" value="MBB5712171.1"/>
    <property type="molecule type" value="Genomic_DNA"/>
</dbReference>
<comment type="caution">
    <text evidence="1">The sequence shown here is derived from an EMBL/GenBank/DDBJ whole genome shotgun (WGS) entry which is preliminary data.</text>
</comment>
<name>A0A840YRC9_9SPHN</name>
<keyword evidence="2" id="KW-1185">Reference proteome</keyword>